<feature type="compositionally biased region" description="Low complexity" evidence="1">
    <location>
        <begin position="36"/>
        <end position="45"/>
    </location>
</feature>
<organism evidence="3 4">
    <name type="scientific">Jaminaea rosea</name>
    <dbReference type="NCBI Taxonomy" id="1569628"/>
    <lineage>
        <taxon>Eukaryota</taxon>
        <taxon>Fungi</taxon>
        <taxon>Dikarya</taxon>
        <taxon>Basidiomycota</taxon>
        <taxon>Ustilaginomycotina</taxon>
        <taxon>Exobasidiomycetes</taxon>
        <taxon>Microstromatales</taxon>
        <taxon>Microstromatales incertae sedis</taxon>
        <taxon>Jaminaea</taxon>
    </lineage>
</organism>
<dbReference type="Pfam" id="PF20497">
    <property type="entry name" value="SWI-SNF_Ssr4_C"/>
    <property type="match status" value="1"/>
</dbReference>
<dbReference type="OrthoDB" id="5321006at2759"/>
<evidence type="ECO:0000256" key="1">
    <source>
        <dbReference type="SAM" id="MobiDB-lite"/>
    </source>
</evidence>
<gene>
    <name evidence="3" type="ORF">BDZ90DRAFT_129377</name>
</gene>
<dbReference type="EMBL" id="KZ819664">
    <property type="protein sequence ID" value="PWN28736.1"/>
    <property type="molecule type" value="Genomic_DNA"/>
</dbReference>
<feature type="compositionally biased region" description="Basic and acidic residues" evidence="1">
    <location>
        <begin position="281"/>
        <end position="292"/>
    </location>
</feature>
<feature type="region of interest" description="Disordered" evidence="1">
    <location>
        <begin position="228"/>
        <end position="317"/>
    </location>
</feature>
<evidence type="ECO:0000259" key="2">
    <source>
        <dbReference type="Pfam" id="PF20497"/>
    </source>
</evidence>
<dbReference type="InterPro" id="IPR046464">
    <property type="entry name" value="SWI-SNF_Ssr4_C"/>
</dbReference>
<dbReference type="STRING" id="1569628.A0A316UTV6"/>
<reference evidence="3 4" key="1">
    <citation type="journal article" date="2018" name="Mol. Biol. Evol.">
        <title>Broad Genomic Sampling Reveals a Smut Pathogenic Ancestry of the Fungal Clade Ustilaginomycotina.</title>
        <authorList>
            <person name="Kijpornyongpan T."/>
            <person name="Mondo S.J."/>
            <person name="Barry K."/>
            <person name="Sandor L."/>
            <person name="Lee J."/>
            <person name="Lipzen A."/>
            <person name="Pangilinan J."/>
            <person name="LaButti K."/>
            <person name="Hainaut M."/>
            <person name="Henrissat B."/>
            <person name="Grigoriev I.V."/>
            <person name="Spatafora J.W."/>
            <person name="Aime M.C."/>
        </authorList>
    </citation>
    <scope>NUCLEOTIDE SEQUENCE [LARGE SCALE GENOMIC DNA]</scope>
    <source>
        <strain evidence="3 4">MCA 5214</strain>
    </source>
</reference>
<dbReference type="Proteomes" id="UP000245884">
    <property type="component" value="Unassembled WGS sequence"/>
</dbReference>
<feature type="domain" description="SWI/SNF and RSC complexes subunit Ssr4 C-terminal" evidence="2">
    <location>
        <begin position="72"/>
        <end position="108"/>
    </location>
</feature>
<feature type="region of interest" description="Disordered" evidence="1">
    <location>
        <begin position="334"/>
        <end position="366"/>
    </location>
</feature>
<feature type="region of interest" description="Disordered" evidence="1">
    <location>
        <begin position="1"/>
        <end position="69"/>
    </location>
</feature>
<feature type="compositionally biased region" description="Basic residues" evidence="1">
    <location>
        <begin position="258"/>
        <end position="267"/>
    </location>
</feature>
<dbReference type="AlphaFoldDB" id="A0A316UTV6"/>
<evidence type="ECO:0000313" key="4">
    <source>
        <dbReference type="Proteomes" id="UP000245884"/>
    </source>
</evidence>
<protein>
    <recommendedName>
        <fullName evidence="2">SWI/SNF and RSC complexes subunit Ssr4 C-terminal domain-containing protein</fullName>
    </recommendedName>
</protein>
<name>A0A316UTV6_9BASI</name>
<feature type="compositionally biased region" description="Polar residues" evidence="1">
    <location>
        <begin position="268"/>
        <end position="280"/>
    </location>
</feature>
<feature type="compositionally biased region" description="Basic and acidic residues" evidence="1">
    <location>
        <begin position="170"/>
        <end position="179"/>
    </location>
</feature>
<evidence type="ECO:0000313" key="3">
    <source>
        <dbReference type="EMBL" id="PWN28736.1"/>
    </source>
</evidence>
<feature type="compositionally biased region" description="Basic residues" evidence="1">
    <location>
        <begin position="334"/>
        <end position="350"/>
    </location>
</feature>
<dbReference type="GeneID" id="37025186"/>
<feature type="region of interest" description="Disordered" evidence="1">
    <location>
        <begin position="170"/>
        <end position="192"/>
    </location>
</feature>
<keyword evidence="4" id="KW-1185">Reference proteome</keyword>
<feature type="compositionally biased region" description="Low complexity" evidence="1">
    <location>
        <begin position="240"/>
        <end position="256"/>
    </location>
</feature>
<proteinExistence type="predicted"/>
<accession>A0A316UTV6</accession>
<sequence>MSTQDHHAAGGSSRKMKRKAGPGASASRHANHQQHHQQQQQHQQQGRPSAGQPMNMHPPLHGGAMGWGSAFDDDQTDFVLDEMDRLTPRDLAVARFRRNHELMEGIFDERKIAKLVPPPSPYSVLSPESLRIQLRKAQETAEEMTKVHAERLASLRESLNPERIEADLEQARKRARQDDESAEPWARAPGEGRTLARGGLVYVRARTPEPVRRERLLEQHQLSRVLLNSSSSPPRWFHRSLQQGPQSSPLLQQPIQRRPSRTAKTRAKTSSLYRTRTPMEQQRRVGKVERRRTQMQMQRTKTATREQSSISLRPLRRRQRLSLTHYLLRRRLLRKSRPRVGRGNSRRNQRPPRLCSRMSPPLSLQP</sequence>
<dbReference type="RefSeq" id="XP_025363348.1">
    <property type="nucleotide sequence ID" value="XM_025503363.1"/>
</dbReference>